<dbReference type="InterPro" id="IPR051199">
    <property type="entry name" value="LPS_LOS_Heptosyltrfase"/>
</dbReference>
<accession>A0A9W6GD76</accession>
<keyword evidence="3" id="KW-0448">Lipopolysaccharide biosynthesis</keyword>
<dbReference type="PANTHER" id="PTHR30160">
    <property type="entry name" value="TETRAACYLDISACCHARIDE 4'-KINASE-RELATED"/>
    <property type="match status" value="1"/>
</dbReference>
<keyword evidence="2" id="KW-0808">Transferase</keyword>
<dbReference type="EC" id="2.4.99.25" evidence="6"/>
<proteinExistence type="predicted"/>
<dbReference type="Gene3D" id="3.40.50.2000">
    <property type="entry name" value="Glycogen Phosphorylase B"/>
    <property type="match status" value="2"/>
</dbReference>
<evidence type="ECO:0000256" key="6">
    <source>
        <dbReference type="ARBA" id="ARBA00066496"/>
    </source>
</evidence>
<protein>
    <recommendedName>
        <fullName evidence="7">Lipopolysaccharide heptosyltransferase 3</fullName>
        <ecNumber evidence="6">2.4.99.25</ecNumber>
    </recommendedName>
    <alternativeName>
        <fullName evidence="8">ADP-heptose:lipopolysaccharide heptosyltransferase III</fullName>
    </alternativeName>
</protein>
<evidence type="ECO:0000256" key="7">
    <source>
        <dbReference type="ARBA" id="ARBA00074396"/>
    </source>
</evidence>
<dbReference type="CDD" id="cd03789">
    <property type="entry name" value="GT9_LPS_heptosyltransferase"/>
    <property type="match status" value="1"/>
</dbReference>
<evidence type="ECO:0000256" key="5">
    <source>
        <dbReference type="ARBA" id="ARBA00051369"/>
    </source>
</evidence>
<evidence type="ECO:0000256" key="8">
    <source>
        <dbReference type="ARBA" id="ARBA00075031"/>
    </source>
</evidence>
<dbReference type="InterPro" id="IPR002201">
    <property type="entry name" value="Glyco_trans_9"/>
</dbReference>
<keyword evidence="1" id="KW-0328">Glycosyltransferase</keyword>
<name>A0A9W6GD76_9BACT</name>
<comment type="caution">
    <text evidence="9">The sequence shown here is derived from an EMBL/GenBank/DDBJ whole genome shotgun (WGS) entry which is preliminary data.</text>
</comment>
<dbReference type="GO" id="GO:0008713">
    <property type="term" value="F:ADP-heptose-lipopolysaccharide heptosyltransferase activity"/>
    <property type="evidence" value="ECO:0007669"/>
    <property type="project" value="TreeGrafter"/>
</dbReference>
<dbReference type="Proteomes" id="UP001144297">
    <property type="component" value="Unassembled WGS sequence"/>
</dbReference>
<evidence type="ECO:0000256" key="3">
    <source>
        <dbReference type="ARBA" id="ARBA00022985"/>
    </source>
</evidence>
<dbReference type="FunFam" id="3.40.50.2000:FF:000191">
    <property type="entry name" value="Lipopolysaccharide core heptosyltransferase RfaQ"/>
    <property type="match status" value="1"/>
</dbReference>
<sequence length="407" mass="46415">MYKKILVIKLRHIGDVLLTTPVFKALKENFPDSFIATLVNKGTEAVLENNPYLDAIITYDRSIKELAAFKRYLEEVKFLRKIRKMGFDTSIDLTGGDRAAVISYLSGAKIRIGIKSRGFLGKQYFYTKLFEIDGCKHTVLQNLEVLTRIGIKTTRPEVILNVTENERKWARKLIFPCHSEAYIQPVPSKLQPEKSPYIKKVVHIHPTSRWLFKCWKDEYMAEVIRWFMDKGFNVVITSAPAEKEINKVNSILNFFRRSTEFNSCNNSQIVNTQDNLCHFECSKEFPFLINLAGKLTLRQLIAVSSVCDMYFGIDTAPMHIAAALGKPVVALFGPSGAFHWGPWDNSAEKDAYPERNGIQKFGKNIVIQRDWQCIPCGQDGCQGTKISNCLFDIKPEEVIKILSTIEL</sequence>
<evidence type="ECO:0000313" key="9">
    <source>
        <dbReference type="EMBL" id="GLI53063.1"/>
    </source>
</evidence>
<dbReference type="EMBL" id="BSDX01000001">
    <property type="protein sequence ID" value="GLI53063.1"/>
    <property type="molecule type" value="Genomic_DNA"/>
</dbReference>
<dbReference type="SUPFAM" id="SSF53756">
    <property type="entry name" value="UDP-Glycosyltransferase/glycogen phosphorylase"/>
    <property type="match status" value="1"/>
</dbReference>
<keyword evidence="10" id="KW-1185">Reference proteome</keyword>
<comment type="catalytic activity">
    <reaction evidence="4">
        <text>L-alpha-D-Hep-(1-&gt;3)-4-O-phospho-L-alpha-D-Hep-(1-&gt;5)-[alpha-Kdo-(2-&gt;4)]-alpha-Kdo-(2-&gt;6)-lipid A (E. coli) + ADP-L-glycero-beta-D-manno-heptose = L-alpha-D-Hep-(1-&gt;7)-L-alpha-D-Hep-(1-&gt;3)-4-O-phospho-L-alpha-D-Hep-(1-&gt;5)-[alpha-Kdo-(2-&gt;4)]-alpha-Kdo-(2-&gt;6)-lipid A (E. coli) + ADP + H(+)</text>
        <dbReference type="Rhea" id="RHEA:74099"/>
        <dbReference type="ChEBI" id="CHEBI:15378"/>
        <dbReference type="ChEBI" id="CHEBI:61506"/>
        <dbReference type="ChEBI" id="CHEBI:193075"/>
        <dbReference type="ChEBI" id="CHEBI:193076"/>
        <dbReference type="ChEBI" id="CHEBI:456216"/>
        <dbReference type="EC" id="2.4.99.25"/>
    </reaction>
</comment>
<dbReference type="PANTHER" id="PTHR30160:SF1">
    <property type="entry name" value="LIPOPOLYSACCHARIDE 1,2-N-ACETYLGLUCOSAMINETRANSFERASE-RELATED"/>
    <property type="match status" value="1"/>
</dbReference>
<dbReference type="AlphaFoldDB" id="A0A9W6GD76"/>
<evidence type="ECO:0000256" key="2">
    <source>
        <dbReference type="ARBA" id="ARBA00022679"/>
    </source>
</evidence>
<evidence type="ECO:0000256" key="1">
    <source>
        <dbReference type="ARBA" id="ARBA00022676"/>
    </source>
</evidence>
<organism evidence="9 10">
    <name type="scientific">Thermodesulfovibrio yellowstonii</name>
    <dbReference type="NCBI Taxonomy" id="28262"/>
    <lineage>
        <taxon>Bacteria</taxon>
        <taxon>Pseudomonadati</taxon>
        <taxon>Nitrospirota</taxon>
        <taxon>Thermodesulfovibrionia</taxon>
        <taxon>Thermodesulfovibrionales</taxon>
        <taxon>Thermodesulfovibrionaceae</taxon>
        <taxon>Thermodesulfovibrio</taxon>
    </lineage>
</organism>
<dbReference type="Pfam" id="PF01075">
    <property type="entry name" value="Glyco_transf_9"/>
    <property type="match status" value="2"/>
</dbReference>
<evidence type="ECO:0000313" key="10">
    <source>
        <dbReference type="Proteomes" id="UP001144297"/>
    </source>
</evidence>
<dbReference type="GO" id="GO:0009244">
    <property type="term" value="P:lipopolysaccharide core region biosynthetic process"/>
    <property type="evidence" value="ECO:0007669"/>
    <property type="project" value="TreeGrafter"/>
</dbReference>
<evidence type="ECO:0000256" key="4">
    <source>
        <dbReference type="ARBA" id="ARBA00051137"/>
    </source>
</evidence>
<dbReference type="FunFam" id="3.40.50.2000:FF:000817">
    <property type="entry name" value="Lipopolysaccharide heptosyltransferase III, putative"/>
    <property type="match status" value="1"/>
</dbReference>
<comment type="catalytic activity">
    <reaction evidence="5">
        <text>an L-alpha-D-Hep-(1-&gt;3)-4-O-phospho-L-alpha-D-Hep-(1-&gt;5)-[alpha-Kdo-(2-&gt;4)]-alpha-Kdo-(2-&gt;6)-lipid A + ADP-L-glycero-beta-D-manno-heptose = an L-alpha-D-Hep-(1-&gt;7)-L-alpha-D-Hep-(1-&gt;3)-4-O-phospho-L-alpha-D-Hep-(1-&gt;5)-[alpha-Kdo-(2-&gt;4)]-alpha-Kdo-(2-&gt;6)-lipid A + ADP + H(+)</text>
        <dbReference type="Rhea" id="RHEA:74095"/>
        <dbReference type="ChEBI" id="CHEBI:15378"/>
        <dbReference type="ChEBI" id="CHEBI:61506"/>
        <dbReference type="ChEBI" id="CHEBI:193070"/>
        <dbReference type="ChEBI" id="CHEBI:193071"/>
        <dbReference type="ChEBI" id="CHEBI:456216"/>
        <dbReference type="EC" id="2.4.99.25"/>
    </reaction>
</comment>
<gene>
    <name evidence="9" type="ORF">TISLANDTSLP1_07560</name>
</gene>
<reference evidence="9" key="1">
    <citation type="submission" date="2022-12" db="EMBL/GenBank/DDBJ databases">
        <title>Reference genome sequencing for broad-spectrum identification of bacterial and archaeal isolates by mass spectrometry.</title>
        <authorList>
            <person name="Sekiguchi Y."/>
            <person name="Tourlousse D.M."/>
        </authorList>
    </citation>
    <scope>NUCLEOTIDE SEQUENCE</scope>
    <source>
        <strain evidence="9">TSL-P1</strain>
    </source>
</reference>
<dbReference type="GO" id="GO:0005829">
    <property type="term" value="C:cytosol"/>
    <property type="evidence" value="ECO:0007669"/>
    <property type="project" value="TreeGrafter"/>
</dbReference>